<sequence>MYVCLCTGATSQQVIDAARVGASTTRKVGECTGAGTVCGRCRNNIRGLIAGTLQDSVPLT</sequence>
<keyword evidence="2" id="KW-0001">2Fe-2S</keyword>
<dbReference type="Proteomes" id="UP000193465">
    <property type="component" value="Unassembled WGS sequence"/>
</dbReference>
<evidence type="ECO:0000256" key="6">
    <source>
        <dbReference type="ARBA" id="ARBA00023014"/>
    </source>
</evidence>
<dbReference type="GO" id="GO:0051537">
    <property type="term" value="F:2 iron, 2 sulfur cluster binding"/>
    <property type="evidence" value="ECO:0007669"/>
    <property type="project" value="UniProtKB-KW"/>
</dbReference>
<keyword evidence="1" id="KW-0813">Transport</keyword>
<dbReference type="RefSeq" id="WP_085129943.1">
    <property type="nucleotide sequence ID" value="NZ_LQOT01000069.1"/>
</dbReference>
<evidence type="ECO:0000256" key="8">
    <source>
        <dbReference type="ARBA" id="ARBA00046332"/>
    </source>
</evidence>
<dbReference type="InterPro" id="IPR052371">
    <property type="entry name" value="BFD-associated_ferredoxin"/>
</dbReference>
<evidence type="ECO:0000256" key="3">
    <source>
        <dbReference type="ARBA" id="ARBA00022723"/>
    </source>
</evidence>
<accession>A0A1X1T9D6</accession>
<dbReference type="InterPro" id="IPR007419">
    <property type="entry name" value="BFD-like_2Fe2S-bd_dom"/>
</dbReference>
<keyword evidence="5" id="KW-0408">Iron</keyword>
<dbReference type="PANTHER" id="PTHR37424">
    <property type="entry name" value="BACTERIOFERRITIN-ASSOCIATED FERREDOXIN"/>
    <property type="match status" value="1"/>
</dbReference>
<evidence type="ECO:0000313" key="11">
    <source>
        <dbReference type="Proteomes" id="UP000193465"/>
    </source>
</evidence>
<protein>
    <recommendedName>
        <fullName evidence="7">Bacterioferritin-associated ferredoxin</fullName>
    </recommendedName>
</protein>
<feature type="domain" description="BFD-like [2Fe-2S]-binding" evidence="9">
    <location>
        <begin position="2"/>
        <end position="50"/>
    </location>
</feature>
<dbReference type="GO" id="GO:0046872">
    <property type="term" value="F:metal ion binding"/>
    <property type="evidence" value="ECO:0007669"/>
    <property type="project" value="UniProtKB-KW"/>
</dbReference>
<name>A0A1X1T9D6_9MYCO</name>
<dbReference type="InterPro" id="IPR041854">
    <property type="entry name" value="BFD-like_2Fe2S-bd_dom_sf"/>
</dbReference>
<evidence type="ECO:0000256" key="5">
    <source>
        <dbReference type="ARBA" id="ARBA00023004"/>
    </source>
</evidence>
<reference evidence="10 11" key="1">
    <citation type="submission" date="2016-01" db="EMBL/GenBank/DDBJ databases">
        <title>The new phylogeny of the genus Mycobacterium.</title>
        <authorList>
            <person name="Tarcisio F."/>
            <person name="Conor M."/>
            <person name="Antonella G."/>
            <person name="Elisabetta G."/>
            <person name="Giulia F.S."/>
            <person name="Sara T."/>
            <person name="Anna F."/>
            <person name="Clotilde B."/>
            <person name="Roberto B."/>
            <person name="Veronica D.S."/>
            <person name="Fabio R."/>
            <person name="Monica P."/>
            <person name="Olivier J."/>
            <person name="Enrico T."/>
            <person name="Nicola S."/>
        </authorList>
    </citation>
    <scope>NUCLEOTIDE SEQUENCE [LARGE SCALE GENOMIC DNA]</scope>
    <source>
        <strain evidence="10 11">ATCC 27353</strain>
    </source>
</reference>
<dbReference type="STRING" id="188915.AWC02_17250"/>
<proteinExistence type="inferred from homology"/>
<evidence type="ECO:0000256" key="1">
    <source>
        <dbReference type="ARBA" id="ARBA00022448"/>
    </source>
</evidence>
<keyword evidence="4" id="KW-0249">Electron transport</keyword>
<gene>
    <name evidence="10" type="ORF">AWC02_17250</name>
</gene>
<keyword evidence="3" id="KW-0479">Metal-binding</keyword>
<comment type="similarity">
    <text evidence="8">Belongs to the Bfd family.</text>
</comment>
<dbReference type="Pfam" id="PF04324">
    <property type="entry name" value="Fer2_BFD"/>
    <property type="match status" value="1"/>
</dbReference>
<keyword evidence="11" id="KW-1185">Reference proteome</keyword>
<evidence type="ECO:0000259" key="9">
    <source>
        <dbReference type="Pfam" id="PF04324"/>
    </source>
</evidence>
<evidence type="ECO:0000313" key="10">
    <source>
        <dbReference type="EMBL" id="ORV41167.1"/>
    </source>
</evidence>
<comment type="caution">
    <text evidence="10">The sequence shown here is derived from an EMBL/GenBank/DDBJ whole genome shotgun (WGS) entry which is preliminary data.</text>
</comment>
<dbReference type="Gene3D" id="1.10.10.1100">
    <property type="entry name" value="BFD-like [2Fe-2S]-binding domain"/>
    <property type="match status" value="1"/>
</dbReference>
<dbReference type="AlphaFoldDB" id="A0A1X1T9D6"/>
<keyword evidence="6" id="KW-0411">Iron-sulfur</keyword>
<dbReference type="PANTHER" id="PTHR37424:SF1">
    <property type="entry name" value="BACTERIOFERRITIN-ASSOCIATED FERREDOXIN"/>
    <property type="match status" value="1"/>
</dbReference>
<dbReference type="EMBL" id="LQOT01000069">
    <property type="protein sequence ID" value="ORV41167.1"/>
    <property type="molecule type" value="Genomic_DNA"/>
</dbReference>
<evidence type="ECO:0000256" key="4">
    <source>
        <dbReference type="ARBA" id="ARBA00022982"/>
    </source>
</evidence>
<evidence type="ECO:0000256" key="2">
    <source>
        <dbReference type="ARBA" id="ARBA00022714"/>
    </source>
</evidence>
<evidence type="ECO:0000256" key="7">
    <source>
        <dbReference type="ARBA" id="ARBA00039386"/>
    </source>
</evidence>
<organism evidence="10 11">
    <name type="scientific">Mycolicibacter engbaekii</name>
    <dbReference type="NCBI Taxonomy" id="188915"/>
    <lineage>
        <taxon>Bacteria</taxon>
        <taxon>Bacillati</taxon>
        <taxon>Actinomycetota</taxon>
        <taxon>Actinomycetes</taxon>
        <taxon>Mycobacteriales</taxon>
        <taxon>Mycobacteriaceae</taxon>
        <taxon>Mycolicibacter</taxon>
    </lineage>
</organism>